<proteinExistence type="predicted"/>
<dbReference type="SUPFAM" id="SSF51735">
    <property type="entry name" value="NAD(P)-binding Rossmann-fold domains"/>
    <property type="match status" value="2"/>
</dbReference>
<dbReference type="STRING" id="77020.A0A0M9VQH2"/>
<dbReference type="OrthoDB" id="10250282at2759"/>
<dbReference type="PANTHER" id="PTHR43249:SF1">
    <property type="entry name" value="D-GLUCOSIDE 3-DEHYDROGENASE"/>
    <property type="match status" value="1"/>
</dbReference>
<dbReference type="Pfam" id="PF08635">
    <property type="entry name" value="ox_reductase_C"/>
    <property type="match status" value="2"/>
</dbReference>
<accession>A0A0M9VQH2</accession>
<dbReference type="InterPro" id="IPR036291">
    <property type="entry name" value="NAD(P)-bd_dom_sf"/>
</dbReference>
<protein>
    <submittedName>
        <fullName evidence="3">Nad binding dehydrogenase</fullName>
    </submittedName>
</protein>
<evidence type="ECO:0000313" key="4">
    <source>
        <dbReference type="Proteomes" id="UP000037751"/>
    </source>
</evidence>
<sequence length="771" mass="86453">MSTSSDEFRVAFVGAGQINFGSPEGPWNHSIRLEKRLGQRLRVVALVDPFESAAQGVLDMKRASDAQYAYKDTEIFASLEEYLAQVTPEKRPHAFWVGSPPSTRGSLQPGRNTEAMIANALPGVAMFVEKPITTSSVEEVMATSSYISDKASSVAVGYMFRYLKPVQMMKQIIAENNLEVMAVNCRYIIAYEKLVKQWWWNKDVSLGPVIEQATHFCDLARYFGGEVELDSVIAHTLEYFEKPGKLSKIGFDEGVDIPAEKRVPRVTSATWKFESGAVGSLMHAIAMHGRDFFTELHVLADGYSMRLCDAYNAPALYVRRPGSDKEEEYKFTDDDPFYAEVACAVDAMEDASKSDAIQSTFGDAARTYAFTWAIRQASEQMVTKRADPPAPGADFNVVIVGAGNINFGSEEGPWNHSFRLEHKLGPRLKVTALIDPDMARAERVLKTKRESFVRSAYENTVVYHDFDAFVKATKNEKKPHAIWVGSPPEYRGTTEPGRDLERELVEYMKGTPLFIEKPISTGSAEDVFKVSEMLKASGCTVSVGYMLRYLKAVQHMKQIIACNNLKVMAINARYIMAYEHTAKPAWWDKSRNPGPIVEQATHFCDLMRYFGGEAELDTVMAHSVEHFEEPGKLSKMPIDESKIAPENRIPRVTCATWKFSTGAVGSLTHAVALQGTEYSTEFDVYADGYQLRLVDPYNKPMLYIRRPGDDHEEVVRYRDDDPFFSEVANMIDTIENGNDAAPILSTYEDAAKTYALTWAIRHASESTIRHK</sequence>
<dbReference type="InterPro" id="IPR000683">
    <property type="entry name" value="Gfo/Idh/MocA-like_OxRdtase_N"/>
</dbReference>
<dbReference type="Gene3D" id="3.40.50.720">
    <property type="entry name" value="NAD(P)-binding Rossmann-like Domain"/>
    <property type="match status" value="2"/>
</dbReference>
<dbReference type="AlphaFoldDB" id="A0A0M9VQH2"/>
<dbReference type="RefSeq" id="XP_017993165.1">
    <property type="nucleotide sequence ID" value="XM_018137088.1"/>
</dbReference>
<gene>
    <name evidence="3" type="ORF">Malapachy_2600</name>
</gene>
<evidence type="ECO:0000259" key="2">
    <source>
        <dbReference type="Pfam" id="PF08635"/>
    </source>
</evidence>
<feature type="domain" description="Gfo/Idh/MocA-like oxidoreductase N-terminal" evidence="1">
    <location>
        <begin position="8"/>
        <end position="158"/>
    </location>
</feature>
<dbReference type="VEuPathDB" id="FungiDB:Malapachy_2600"/>
<name>A0A0M9VQH2_9BASI</name>
<reference evidence="3 4" key="1">
    <citation type="submission" date="2015-07" db="EMBL/GenBank/DDBJ databases">
        <title>Draft Genome Sequence of Malassezia furfur CBS1878 and Malassezia pachydermatis CBS1879.</title>
        <authorList>
            <person name="Triana S."/>
            <person name="Ohm R."/>
            <person name="Gonzalez A."/>
            <person name="DeCock H."/>
            <person name="Restrepo S."/>
            <person name="Celis A."/>
        </authorList>
    </citation>
    <scope>NUCLEOTIDE SEQUENCE [LARGE SCALE GENOMIC DNA]</scope>
    <source>
        <strain evidence="3 4">CBS 1879</strain>
    </source>
</reference>
<dbReference type="GeneID" id="28728963"/>
<dbReference type="Gene3D" id="3.30.360.10">
    <property type="entry name" value="Dihydrodipicolinate Reductase, domain 2"/>
    <property type="match status" value="2"/>
</dbReference>
<comment type="caution">
    <text evidence="3">The sequence shown here is derived from an EMBL/GenBank/DDBJ whole genome shotgun (WGS) entry which is preliminary data.</text>
</comment>
<feature type="domain" description="Gfo/Idh/MocA-like oxidoreductase N-terminal" evidence="1">
    <location>
        <begin position="395"/>
        <end position="545"/>
    </location>
</feature>
<organism evidence="3 4">
    <name type="scientific">Malassezia pachydermatis</name>
    <dbReference type="NCBI Taxonomy" id="77020"/>
    <lineage>
        <taxon>Eukaryota</taxon>
        <taxon>Fungi</taxon>
        <taxon>Dikarya</taxon>
        <taxon>Basidiomycota</taxon>
        <taxon>Ustilaginomycotina</taxon>
        <taxon>Malasseziomycetes</taxon>
        <taxon>Malasseziales</taxon>
        <taxon>Malasseziaceae</taxon>
        <taxon>Malassezia</taxon>
    </lineage>
</organism>
<dbReference type="Proteomes" id="UP000037751">
    <property type="component" value="Unassembled WGS sequence"/>
</dbReference>
<dbReference type="PANTHER" id="PTHR43249">
    <property type="entry name" value="UDP-N-ACETYL-2-AMINO-2-DEOXY-D-GLUCURONATE OXIDASE"/>
    <property type="match status" value="1"/>
</dbReference>
<keyword evidence="4" id="KW-1185">Reference proteome</keyword>
<dbReference type="SUPFAM" id="SSF55347">
    <property type="entry name" value="Glyceraldehyde-3-phosphate dehydrogenase-like, C-terminal domain"/>
    <property type="match status" value="2"/>
</dbReference>
<dbReference type="GO" id="GO:0000166">
    <property type="term" value="F:nucleotide binding"/>
    <property type="evidence" value="ECO:0007669"/>
    <property type="project" value="InterPro"/>
</dbReference>
<feature type="domain" description="Oxidoreductase putative C-terminal" evidence="2">
    <location>
        <begin position="161"/>
        <end position="303"/>
    </location>
</feature>
<dbReference type="InterPro" id="IPR052515">
    <property type="entry name" value="Gfo/Idh/MocA_Oxidoreductase"/>
</dbReference>
<dbReference type="EMBL" id="LGAV01000002">
    <property type="protein sequence ID" value="KOS15533.1"/>
    <property type="molecule type" value="Genomic_DNA"/>
</dbReference>
<evidence type="ECO:0000313" key="3">
    <source>
        <dbReference type="EMBL" id="KOS15533.1"/>
    </source>
</evidence>
<dbReference type="InterPro" id="IPR013944">
    <property type="entry name" value="OxRdtase_put_C"/>
</dbReference>
<dbReference type="Pfam" id="PF01408">
    <property type="entry name" value="GFO_IDH_MocA"/>
    <property type="match status" value="2"/>
</dbReference>
<feature type="domain" description="Oxidoreductase putative C-terminal" evidence="2">
    <location>
        <begin position="548"/>
        <end position="689"/>
    </location>
</feature>
<evidence type="ECO:0000259" key="1">
    <source>
        <dbReference type="Pfam" id="PF01408"/>
    </source>
</evidence>